<organism evidence="1 2">
    <name type="scientific">Paractinoplanes rhizophilus</name>
    <dbReference type="NCBI Taxonomy" id="1416877"/>
    <lineage>
        <taxon>Bacteria</taxon>
        <taxon>Bacillati</taxon>
        <taxon>Actinomycetota</taxon>
        <taxon>Actinomycetes</taxon>
        <taxon>Micromonosporales</taxon>
        <taxon>Micromonosporaceae</taxon>
        <taxon>Paractinoplanes</taxon>
    </lineage>
</organism>
<evidence type="ECO:0000313" key="2">
    <source>
        <dbReference type="Proteomes" id="UP001596548"/>
    </source>
</evidence>
<sequence length="124" mass="12803">MFALVAAVIALIAVLMVMLSGLSVGLVRDGVSGLQNLPVTSFAFARGAQTDSAFSRSVVDTTAVDAWRKQPGVADAAPFGNMLVNARSDKGAQVDLALFGVEPDSFLSPRSMAGSGSVPRMGSW</sequence>
<comment type="caution">
    <text evidence="1">The sequence shown here is derived from an EMBL/GenBank/DDBJ whole genome shotgun (WGS) entry which is preliminary data.</text>
</comment>
<name>A0ABW2I4B9_9ACTN</name>
<dbReference type="RefSeq" id="WP_378977312.1">
    <property type="nucleotide sequence ID" value="NZ_JBHTBJ010000058.1"/>
</dbReference>
<reference evidence="2" key="1">
    <citation type="journal article" date="2019" name="Int. J. Syst. Evol. Microbiol.">
        <title>The Global Catalogue of Microorganisms (GCM) 10K type strain sequencing project: providing services to taxonomists for standard genome sequencing and annotation.</title>
        <authorList>
            <consortium name="The Broad Institute Genomics Platform"/>
            <consortium name="The Broad Institute Genome Sequencing Center for Infectious Disease"/>
            <person name="Wu L."/>
            <person name="Ma J."/>
        </authorList>
    </citation>
    <scope>NUCLEOTIDE SEQUENCE [LARGE SCALE GENOMIC DNA]</scope>
    <source>
        <strain evidence="2">XZYJT-10</strain>
    </source>
</reference>
<accession>A0ABW2I4B9</accession>
<dbReference type="EMBL" id="JBHTBJ010000058">
    <property type="protein sequence ID" value="MFC7279719.1"/>
    <property type="molecule type" value="Genomic_DNA"/>
</dbReference>
<evidence type="ECO:0008006" key="3">
    <source>
        <dbReference type="Google" id="ProtNLM"/>
    </source>
</evidence>
<evidence type="ECO:0000313" key="1">
    <source>
        <dbReference type="EMBL" id="MFC7279719.1"/>
    </source>
</evidence>
<proteinExistence type="predicted"/>
<keyword evidence="2" id="KW-1185">Reference proteome</keyword>
<protein>
    <recommendedName>
        <fullName evidence="3">ABC transporter permease</fullName>
    </recommendedName>
</protein>
<gene>
    <name evidence="1" type="ORF">ACFQS1_37660</name>
</gene>
<dbReference type="Proteomes" id="UP001596548">
    <property type="component" value="Unassembled WGS sequence"/>
</dbReference>